<dbReference type="AlphaFoldDB" id="A0A0C3B870"/>
<dbReference type="InterPro" id="IPR001857">
    <property type="entry name" value="Ribosomal_bL19"/>
</dbReference>
<sequence length="285" mass="30966">MKPRSLNTRAFSTTTSCRTKAIVTSKRAYPFSNKVTALEQPPPILVPNDNATLTKTKLLHPFTPPSLRQLRRGVGLMPHLARTLPSSTSHDLLSRFFARRGRGKIEPGSVLTLSLSQPPYTFSGVLLSIRRKGPDSSILLRNVVRKTGVEMRVSLASPTLTGIKVIQRAGGKSMSNGPPAAVTKVATSSKNKKTASKSKTSEEVAPTNPREWTPGTPGPLPTVRYARTIGITPKVPKDSTATPSVKVDEKGVLFAKRARRARLYFLRDYPGKMSAISAGISKREN</sequence>
<evidence type="ECO:0008006" key="7">
    <source>
        <dbReference type="Google" id="ProtNLM"/>
    </source>
</evidence>
<reference evidence="5 6" key="1">
    <citation type="submission" date="2014-04" db="EMBL/GenBank/DDBJ databases">
        <authorList>
            <consortium name="DOE Joint Genome Institute"/>
            <person name="Kuo A."/>
            <person name="Zuccaro A."/>
            <person name="Kohler A."/>
            <person name="Nagy L.G."/>
            <person name="Floudas D."/>
            <person name="Copeland A."/>
            <person name="Barry K.W."/>
            <person name="Cichocki N."/>
            <person name="Veneault-Fourrey C."/>
            <person name="LaButti K."/>
            <person name="Lindquist E.A."/>
            <person name="Lipzen A."/>
            <person name="Lundell T."/>
            <person name="Morin E."/>
            <person name="Murat C."/>
            <person name="Sun H."/>
            <person name="Tunlid A."/>
            <person name="Henrissat B."/>
            <person name="Grigoriev I.V."/>
            <person name="Hibbett D.S."/>
            <person name="Martin F."/>
            <person name="Nordberg H.P."/>
            <person name="Cantor M.N."/>
            <person name="Hua S.X."/>
        </authorList>
    </citation>
    <scope>NUCLEOTIDE SEQUENCE [LARGE SCALE GENOMIC DNA]</scope>
    <source>
        <strain evidence="5 6">MAFF 305830</strain>
    </source>
</reference>
<organism evidence="5 6">
    <name type="scientific">Serendipita vermifera MAFF 305830</name>
    <dbReference type="NCBI Taxonomy" id="933852"/>
    <lineage>
        <taxon>Eukaryota</taxon>
        <taxon>Fungi</taxon>
        <taxon>Dikarya</taxon>
        <taxon>Basidiomycota</taxon>
        <taxon>Agaricomycotina</taxon>
        <taxon>Agaricomycetes</taxon>
        <taxon>Sebacinales</taxon>
        <taxon>Serendipitaceae</taxon>
        <taxon>Serendipita</taxon>
    </lineage>
</organism>
<dbReference type="STRING" id="933852.A0A0C3B870"/>
<keyword evidence="6" id="KW-1185">Reference proteome</keyword>
<dbReference type="PANTHER" id="PTHR15680:SF9">
    <property type="entry name" value="LARGE RIBOSOMAL SUBUNIT PROTEIN BL19M"/>
    <property type="match status" value="1"/>
</dbReference>
<evidence type="ECO:0000313" key="6">
    <source>
        <dbReference type="Proteomes" id="UP000054097"/>
    </source>
</evidence>
<dbReference type="PANTHER" id="PTHR15680">
    <property type="entry name" value="RIBOSOMAL PROTEIN L19"/>
    <property type="match status" value="1"/>
</dbReference>
<dbReference type="HOGENOM" id="CLU_915614_0_0_1"/>
<evidence type="ECO:0000256" key="4">
    <source>
        <dbReference type="SAM" id="MobiDB-lite"/>
    </source>
</evidence>
<accession>A0A0C3B870</accession>
<evidence type="ECO:0000256" key="1">
    <source>
        <dbReference type="ARBA" id="ARBA00005781"/>
    </source>
</evidence>
<dbReference type="GO" id="GO:0003735">
    <property type="term" value="F:structural constituent of ribosome"/>
    <property type="evidence" value="ECO:0007669"/>
    <property type="project" value="InterPro"/>
</dbReference>
<reference evidence="6" key="2">
    <citation type="submission" date="2015-01" db="EMBL/GenBank/DDBJ databases">
        <title>Evolutionary Origins and Diversification of the Mycorrhizal Mutualists.</title>
        <authorList>
            <consortium name="DOE Joint Genome Institute"/>
            <consortium name="Mycorrhizal Genomics Consortium"/>
            <person name="Kohler A."/>
            <person name="Kuo A."/>
            <person name="Nagy L.G."/>
            <person name="Floudas D."/>
            <person name="Copeland A."/>
            <person name="Barry K.W."/>
            <person name="Cichocki N."/>
            <person name="Veneault-Fourrey C."/>
            <person name="LaButti K."/>
            <person name="Lindquist E.A."/>
            <person name="Lipzen A."/>
            <person name="Lundell T."/>
            <person name="Morin E."/>
            <person name="Murat C."/>
            <person name="Riley R."/>
            <person name="Ohm R."/>
            <person name="Sun H."/>
            <person name="Tunlid A."/>
            <person name="Henrissat B."/>
            <person name="Grigoriev I.V."/>
            <person name="Hibbett D.S."/>
            <person name="Martin F."/>
        </authorList>
    </citation>
    <scope>NUCLEOTIDE SEQUENCE [LARGE SCALE GENOMIC DNA]</scope>
    <source>
        <strain evidence="6">MAFF 305830</strain>
    </source>
</reference>
<dbReference type="EMBL" id="KN824298">
    <property type="protein sequence ID" value="KIM27616.1"/>
    <property type="molecule type" value="Genomic_DNA"/>
</dbReference>
<dbReference type="Pfam" id="PF01245">
    <property type="entry name" value="Ribosomal_L19"/>
    <property type="match status" value="1"/>
</dbReference>
<dbReference type="InterPro" id="IPR038657">
    <property type="entry name" value="Ribosomal_bL19_sf"/>
</dbReference>
<dbReference type="GO" id="GO:0006412">
    <property type="term" value="P:translation"/>
    <property type="evidence" value="ECO:0007669"/>
    <property type="project" value="InterPro"/>
</dbReference>
<evidence type="ECO:0000256" key="3">
    <source>
        <dbReference type="ARBA" id="ARBA00023274"/>
    </source>
</evidence>
<keyword evidence="2" id="KW-0689">Ribosomal protein</keyword>
<dbReference type="Proteomes" id="UP000054097">
    <property type="component" value="Unassembled WGS sequence"/>
</dbReference>
<keyword evidence="3" id="KW-0687">Ribonucleoprotein</keyword>
<comment type="similarity">
    <text evidence="1">Belongs to the bacterial ribosomal protein bL19 family.</text>
</comment>
<dbReference type="GO" id="GO:0005762">
    <property type="term" value="C:mitochondrial large ribosomal subunit"/>
    <property type="evidence" value="ECO:0007669"/>
    <property type="project" value="TreeGrafter"/>
</dbReference>
<dbReference type="SUPFAM" id="SSF50104">
    <property type="entry name" value="Translation proteins SH3-like domain"/>
    <property type="match status" value="1"/>
</dbReference>
<dbReference type="InterPro" id="IPR008991">
    <property type="entry name" value="Translation_prot_SH3-like_sf"/>
</dbReference>
<feature type="region of interest" description="Disordered" evidence="4">
    <location>
        <begin position="169"/>
        <end position="220"/>
    </location>
</feature>
<protein>
    <recommendedName>
        <fullName evidence="7">Ribosomal protein L19</fullName>
    </recommendedName>
</protein>
<dbReference type="Gene3D" id="2.30.30.790">
    <property type="match status" value="1"/>
</dbReference>
<evidence type="ECO:0000313" key="5">
    <source>
        <dbReference type="EMBL" id="KIM27616.1"/>
    </source>
</evidence>
<gene>
    <name evidence="5" type="ORF">M408DRAFT_167898</name>
</gene>
<name>A0A0C3B870_SERVB</name>
<evidence type="ECO:0000256" key="2">
    <source>
        <dbReference type="ARBA" id="ARBA00022980"/>
    </source>
</evidence>
<proteinExistence type="inferred from homology"/>
<dbReference type="OrthoDB" id="4726at2759"/>